<proteinExistence type="predicted"/>
<feature type="region of interest" description="Disordered" evidence="1">
    <location>
        <begin position="888"/>
        <end position="908"/>
    </location>
</feature>
<reference evidence="3 4" key="2">
    <citation type="journal article" date="2012" name="J. Bacteriol.">
        <title>Complete Genome Sequence of Rahnella sp. Strain Y9602, a Gammaproteobacterium Isolate from Metal- and Radionuclide-Contaminated Soil.</title>
        <authorList>
            <person name="Martinez R.J."/>
            <person name="Bruce D."/>
            <person name="Detter C."/>
            <person name="Goodwin L.A."/>
            <person name="Han J."/>
            <person name="Han C.S."/>
            <person name="Held B."/>
            <person name="Land M.L."/>
            <person name="Mikhailova N."/>
            <person name="Nolan M."/>
            <person name="Pennacchio L."/>
            <person name="Pitluck S."/>
            <person name="Tapia R."/>
            <person name="Woyke T."/>
            <person name="Sobecky P.A."/>
        </authorList>
    </citation>
    <scope>NUCLEOTIDE SEQUENCE [LARGE SCALE GENOMIC DNA]</scope>
    <source>
        <strain evidence="3 4">Y9602</strain>
    </source>
</reference>
<reference evidence="4" key="1">
    <citation type="submission" date="2011-01" db="EMBL/GenBank/DDBJ databases">
        <title>Complete sequence of chromosome of Rahnella sp. Y9602.</title>
        <authorList>
            <consortium name="US DOE Joint Genome Institute"/>
            <person name="Lucas S."/>
            <person name="Copeland A."/>
            <person name="Lapidus A."/>
            <person name="Cheng J.-F."/>
            <person name="Goodwin L."/>
            <person name="Pitluck S."/>
            <person name="Lu M."/>
            <person name="Detter J.C."/>
            <person name="Han C."/>
            <person name="Tapia R."/>
            <person name="Land M."/>
            <person name="Hauser L."/>
            <person name="Kyrpides N."/>
            <person name="Ivanova N."/>
            <person name="Ovchinnikova G."/>
            <person name="Pagani I."/>
            <person name="Sobecky P.A."/>
            <person name="Martinez R.J."/>
            <person name="Woyke T."/>
        </authorList>
    </citation>
    <scope>NUCLEOTIDE SEQUENCE [LARGE SCALE GENOMIC DNA]</scope>
    <source>
        <strain evidence="4">Y9602</strain>
    </source>
</reference>
<dbReference type="AlphaFoldDB" id="A0A0H3FC96"/>
<dbReference type="RefSeq" id="WP_013575401.1">
    <property type="nucleotide sequence ID" value="NC_015061.1"/>
</dbReference>
<feature type="compositionally biased region" description="Basic and acidic residues" evidence="1">
    <location>
        <begin position="898"/>
        <end position="908"/>
    </location>
</feature>
<sequence precursor="true">MRNGLKKSAQILLSIVVIIALLLWVLWKTVPRWLPVVASHWLPGGTQLVLSGSPHWSHGVLQLPGVRYQAGDCTLATARNARLSHNTGQWALKLDALTVDTACLAKLPKSESQSTLSLAEIQQLLPAGDVSIGQLSVTPWQHYAASVQLSNLDGVQHLSVNGDALKLDAVLDGNRQLAIRSFSLTPPGSTQPVTLSGKLLLPANLDHLPESGELHAEMQTAQVPQPLDITLSWQATDGILTLTEKGSDQPLAMLPWKLNNNELQITQGQWRWPYAAQPLAGGVNLTLSDWSPAFDQTHITARLNVLTQGHNGKANVVLTLGPGRIGLLDSDLGFRLTGQANLQTTSLSASLPGQLSGSVLNPTLSLRSGSLLRAWGKPTPELTISDARWPLAGVKVSAEGVSGPLQAILKARHSFWGAFDLHLSGKSLAFWPDIGLWNFNYWGNGHLPPLNGRWDMSGKGQWHDNLISINSLSTGFDRLHYGLADVDAPRLTLEHPLIWKRPPSARFKPQYPDEPTAFKGDIRLVAKKISLANGGYLPPATLTLQLSGGSPDSFIMRGMLDAKPIGPIRLNGRWDGERLRGEGWWPKQQLTAFQPLLTPDLNIKLREGTFYAQSAFSAARGQGFVAGGHWVVKNGGFWMQDGDLSGLDFSLPYRLQDQVWQLGVKKPVTLRIGEVNNLVKMQNVTADLQGHYPWSEQTPLTLSNLGVDILRGHLSLSALRMPQHDAAVLKLEKINLSELFTALKPKQLAMSGVIYGELPLYVENPQWIVHNGWIRNDGSLTLRLDPQFADAMASGNFANNMVIGLLRYLEISRSDAQVSLDNLGVLTMKAKVDGVNYTDTTHGGDKEKREIVLNYSHEENIYQLWRSLRFGDNLQEWLQQQMSLPADALSKNPSAAGQKKDPTVRKEQ</sequence>
<evidence type="ECO:0000313" key="4">
    <source>
        <dbReference type="Proteomes" id="UP000007257"/>
    </source>
</evidence>
<dbReference type="KEGG" id="rah:Rahaq_2089"/>
<dbReference type="EMBL" id="CP002505">
    <property type="protein sequence ID" value="ADW73700.1"/>
    <property type="molecule type" value="Genomic_DNA"/>
</dbReference>
<dbReference type="Proteomes" id="UP000007257">
    <property type="component" value="Chromosome"/>
</dbReference>
<dbReference type="Pfam" id="PF11739">
    <property type="entry name" value="YdbH-like"/>
    <property type="match status" value="1"/>
</dbReference>
<dbReference type="eggNOG" id="COG2911">
    <property type="taxonomic scope" value="Bacteria"/>
</dbReference>
<name>A0A0H3FC96_RAHSY</name>
<evidence type="ECO:0000256" key="1">
    <source>
        <dbReference type="SAM" id="MobiDB-lite"/>
    </source>
</evidence>
<feature type="transmembrane region" description="Helical" evidence="2">
    <location>
        <begin position="9"/>
        <end position="27"/>
    </location>
</feature>
<keyword evidence="2" id="KW-0472">Membrane</keyword>
<protein>
    <recommendedName>
        <fullName evidence="5">Dicarboxylate transport domain-containing protein</fullName>
    </recommendedName>
</protein>
<evidence type="ECO:0000313" key="3">
    <source>
        <dbReference type="EMBL" id="ADW73700.1"/>
    </source>
</evidence>
<accession>A0A0H3FC96</accession>
<organism evidence="3 4">
    <name type="scientific">Rahnella sp. (strain Y9602)</name>
    <dbReference type="NCBI Taxonomy" id="2703885"/>
    <lineage>
        <taxon>Bacteria</taxon>
        <taxon>Pseudomonadati</taxon>
        <taxon>Pseudomonadota</taxon>
        <taxon>Gammaproteobacteria</taxon>
        <taxon>Enterobacterales</taxon>
        <taxon>Yersiniaceae</taxon>
        <taxon>Rahnella</taxon>
    </lineage>
</organism>
<keyword evidence="2" id="KW-1133">Transmembrane helix</keyword>
<dbReference type="OrthoDB" id="5596796at2"/>
<keyword evidence="2" id="KW-0812">Transmembrane</keyword>
<dbReference type="NCBIfam" id="NF007971">
    <property type="entry name" value="PRK10695.1"/>
    <property type="match status" value="1"/>
</dbReference>
<dbReference type="HOGENOM" id="CLU_016453_0_0_6"/>
<gene>
    <name evidence="3" type="ordered locus">Rahaq_2089</name>
</gene>
<evidence type="ECO:0008006" key="5">
    <source>
        <dbReference type="Google" id="ProtNLM"/>
    </source>
</evidence>
<dbReference type="InterPro" id="IPR021730">
    <property type="entry name" value="YdbH"/>
</dbReference>
<evidence type="ECO:0000256" key="2">
    <source>
        <dbReference type="SAM" id="Phobius"/>
    </source>
</evidence>